<dbReference type="PROSITE" id="PS00759">
    <property type="entry name" value="ARGE_DAPE_CPG2_2"/>
    <property type="match status" value="1"/>
</dbReference>
<dbReference type="Pfam" id="PF07687">
    <property type="entry name" value="M20_dimer"/>
    <property type="match status" value="1"/>
</dbReference>
<evidence type="ECO:0000256" key="9">
    <source>
        <dbReference type="ARBA" id="ARBA00022833"/>
    </source>
</evidence>
<protein>
    <recommendedName>
        <fullName evidence="11">Peptidase T</fullName>
        <ecNumber evidence="11">3.4.11.4</ecNumber>
    </recommendedName>
    <alternativeName>
        <fullName evidence="11">Aminotripeptidase</fullName>
        <shortName evidence="11">Tripeptidase</shortName>
    </alternativeName>
    <alternativeName>
        <fullName evidence="11">Tripeptide aminopeptidase</fullName>
    </alternativeName>
</protein>
<dbReference type="InterPro" id="IPR011650">
    <property type="entry name" value="Peptidase_M20_dimer"/>
</dbReference>
<dbReference type="Pfam" id="PF01546">
    <property type="entry name" value="Peptidase_M20"/>
    <property type="match status" value="1"/>
</dbReference>
<proteinExistence type="inferred from homology"/>
<organism evidence="15 16">
    <name type="scientific">Apilactobacillus kunkeei</name>
    <dbReference type="NCBI Taxonomy" id="148814"/>
    <lineage>
        <taxon>Bacteria</taxon>
        <taxon>Bacillati</taxon>
        <taxon>Bacillota</taxon>
        <taxon>Bacilli</taxon>
        <taxon>Lactobacillales</taxon>
        <taxon>Lactobacillaceae</taxon>
        <taxon>Apilactobacillus</taxon>
    </lineage>
</organism>
<keyword evidence="8 11" id="KW-0378">Hydrolase</keyword>
<evidence type="ECO:0000256" key="13">
    <source>
        <dbReference type="PIRSR" id="PIRSR037215-2"/>
    </source>
</evidence>
<evidence type="ECO:0000256" key="11">
    <source>
        <dbReference type="HAMAP-Rule" id="MF_00550"/>
    </source>
</evidence>
<comment type="similarity">
    <text evidence="3 11">Belongs to the peptidase M20B family.</text>
</comment>
<dbReference type="FunFam" id="3.30.70.360:FF:000002">
    <property type="entry name" value="Peptidase T"/>
    <property type="match status" value="1"/>
</dbReference>
<dbReference type="GO" id="GO:0043171">
    <property type="term" value="P:peptide catabolic process"/>
    <property type="evidence" value="ECO:0007669"/>
    <property type="project" value="UniProtKB-UniRule"/>
</dbReference>
<dbReference type="GO" id="GO:0008270">
    <property type="term" value="F:zinc ion binding"/>
    <property type="evidence" value="ECO:0007669"/>
    <property type="project" value="UniProtKB-UniRule"/>
</dbReference>
<dbReference type="RefSeq" id="WP_053796644.1">
    <property type="nucleotide sequence ID" value="NZ_JXCZ01000019.1"/>
</dbReference>
<dbReference type="SUPFAM" id="SSF55031">
    <property type="entry name" value="Bacterial exopeptidase dimerisation domain"/>
    <property type="match status" value="1"/>
</dbReference>
<feature type="binding site" evidence="11 13">
    <location>
        <position position="144"/>
    </location>
    <ligand>
        <name>Zn(2+)</name>
        <dbReference type="ChEBI" id="CHEBI:29105"/>
        <label>2</label>
    </ligand>
</feature>
<keyword evidence="5 11" id="KW-0963">Cytoplasm</keyword>
<feature type="binding site" evidence="11 13">
    <location>
        <position position="82"/>
    </location>
    <ligand>
        <name>Zn(2+)</name>
        <dbReference type="ChEBI" id="CHEBI:29105"/>
        <label>1</label>
    </ligand>
</feature>
<dbReference type="PIRSF" id="PIRSF037215">
    <property type="entry name" value="Peptidase_M20B"/>
    <property type="match status" value="1"/>
</dbReference>
<evidence type="ECO:0000256" key="3">
    <source>
        <dbReference type="ARBA" id="ARBA00009692"/>
    </source>
</evidence>
<keyword evidence="9 11" id="KW-0862">Zinc</keyword>
<feature type="active site" evidence="11 12">
    <location>
        <position position="84"/>
    </location>
</feature>
<dbReference type="GO" id="GO:0005829">
    <property type="term" value="C:cytosol"/>
    <property type="evidence" value="ECO:0007669"/>
    <property type="project" value="TreeGrafter"/>
</dbReference>
<evidence type="ECO:0000256" key="10">
    <source>
        <dbReference type="ARBA" id="ARBA00023049"/>
    </source>
</evidence>
<dbReference type="PATRIC" id="fig|148814.9.peg.784"/>
<comment type="catalytic activity">
    <reaction evidence="1 11">
        <text>Release of the N-terminal residue from a tripeptide.</text>
        <dbReference type="EC" id="3.4.11.4"/>
    </reaction>
</comment>
<dbReference type="CDD" id="cd03892">
    <property type="entry name" value="M20_peptT"/>
    <property type="match status" value="1"/>
</dbReference>
<keyword evidence="7 11" id="KW-0479">Metal-binding</keyword>
<dbReference type="InterPro" id="IPR010161">
    <property type="entry name" value="Peptidase_M20B"/>
</dbReference>
<evidence type="ECO:0000256" key="6">
    <source>
        <dbReference type="ARBA" id="ARBA00022670"/>
    </source>
</evidence>
<keyword evidence="6 11" id="KW-0645">Protease</keyword>
<dbReference type="NCBIfam" id="NF003976">
    <property type="entry name" value="PRK05469.1"/>
    <property type="match status" value="1"/>
</dbReference>
<evidence type="ECO:0000313" key="16">
    <source>
        <dbReference type="Proteomes" id="UP000037749"/>
    </source>
</evidence>
<dbReference type="GO" id="GO:0006508">
    <property type="term" value="P:proteolysis"/>
    <property type="evidence" value="ECO:0007669"/>
    <property type="project" value="UniProtKB-UniRule"/>
</dbReference>
<accession>A0A0M9DET7</accession>
<comment type="cofactor">
    <cofactor evidence="11 13">
        <name>Zn(2+)</name>
        <dbReference type="ChEBI" id="CHEBI:29105"/>
    </cofactor>
    <text evidence="11 13">Binds 2 Zn(2+) ions per subunit.</text>
</comment>
<comment type="subcellular location">
    <subcellularLocation>
        <location evidence="2 11">Cytoplasm</location>
    </subcellularLocation>
</comment>
<evidence type="ECO:0000259" key="14">
    <source>
        <dbReference type="Pfam" id="PF07687"/>
    </source>
</evidence>
<keyword evidence="4 11" id="KW-0031">Aminopeptidase</keyword>
<feature type="binding site" evidence="11 13">
    <location>
        <position position="179"/>
    </location>
    <ligand>
        <name>Zn(2+)</name>
        <dbReference type="ChEBI" id="CHEBI:29105"/>
        <label>2</label>
    </ligand>
</feature>
<dbReference type="GO" id="GO:0008237">
    <property type="term" value="F:metallopeptidase activity"/>
    <property type="evidence" value="ECO:0007669"/>
    <property type="project" value="UniProtKB-KW"/>
</dbReference>
<evidence type="ECO:0000256" key="7">
    <source>
        <dbReference type="ARBA" id="ARBA00022723"/>
    </source>
</evidence>
<feature type="domain" description="Peptidase M20 dimerisation" evidence="14">
    <location>
        <begin position="210"/>
        <end position="310"/>
    </location>
</feature>
<dbReference type="InterPro" id="IPR002933">
    <property type="entry name" value="Peptidase_M20"/>
</dbReference>
<dbReference type="HAMAP" id="MF_00550">
    <property type="entry name" value="Aminopeptidase_M20"/>
    <property type="match status" value="1"/>
</dbReference>
<feature type="binding site" evidence="11 13">
    <location>
        <position position="201"/>
    </location>
    <ligand>
        <name>Zn(2+)</name>
        <dbReference type="ChEBI" id="CHEBI:29105"/>
        <label>1</label>
    </ligand>
</feature>
<evidence type="ECO:0000256" key="4">
    <source>
        <dbReference type="ARBA" id="ARBA00022438"/>
    </source>
</evidence>
<dbReference type="Gene3D" id="3.30.70.360">
    <property type="match status" value="1"/>
</dbReference>
<dbReference type="EC" id="3.4.11.4" evidence="11"/>
<dbReference type="NCBIfam" id="TIGR01882">
    <property type="entry name" value="peptidase-T"/>
    <property type="match status" value="1"/>
</dbReference>
<dbReference type="Proteomes" id="UP000037749">
    <property type="component" value="Unassembled WGS sequence"/>
</dbReference>
<dbReference type="EMBL" id="JXCZ01000019">
    <property type="protein sequence ID" value="KOY79107.1"/>
    <property type="molecule type" value="Genomic_DNA"/>
</dbReference>
<evidence type="ECO:0000256" key="12">
    <source>
        <dbReference type="PIRSR" id="PIRSR037215-1"/>
    </source>
</evidence>
<evidence type="ECO:0000256" key="5">
    <source>
        <dbReference type="ARBA" id="ARBA00022490"/>
    </source>
</evidence>
<evidence type="ECO:0000256" key="8">
    <source>
        <dbReference type="ARBA" id="ARBA00022801"/>
    </source>
</evidence>
<dbReference type="InterPro" id="IPR036264">
    <property type="entry name" value="Bact_exopeptidase_dim_dom"/>
</dbReference>
<dbReference type="PROSITE" id="PS00758">
    <property type="entry name" value="ARGE_DAPE_CPG2_1"/>
    <property type="match status" value="1"/>
</dbReference>
<reference evidence="15 16" key="1">
    <citation type="journal article" date="2015" name="Genome Biol. Evol.">
        <title>Functionally Structured Genomes in Lactobacillus kunkeei Colonizing the Honey Crop and Food Products of Honeybees and Stingless Bees.</title>
        <authorList>
            <person name="Tamarit D."/>
            <person name="Ellegaard K.M."/>
            <person name="Wikander J."/>
            <person name="Olofsson T."/>
            <person name="Vasquez A."/>
            <person name="Andersson S.G."/>
        </authorList>
    </citation>
    <scope>NUCLEOTIDE SEQUENCE [LARGE SCALE GENOMIC DNA]</scope>
    <source>
        <strain evidence="15 16">LAla</strain>
    </source>
</reference>
<dbReference type="InterPro" id="IPR001261">
    <property type="entry name" value="ArgE/DapE_CS"/>
</dbReference>
<keyword evidence="10 11" id="KW-0482">Metalloprotease</keyword>
<evidence type="ECO:0000256" key="2">
    <source>
        <dbReference type="ARBA" id="ARBA00004496"/>
    </source>
</evidence>
<dbReference type="NCBIfam" id="NF009920">
    <property type="entry name" value="PRK13381.1"/>
    <property type="match status" value="1"/>
</dbReference>
<comment type="caution">
    <text evidence="15">The sequence shown here is derived from an EMBL/GenBank/DDBJ whole genome shotgun (WGS) entry which is preliminary data.</text>
</comment>
<evidence type="ECO:0000256" key="1">
    <source>
        <dbReference type="ARBA" id="ARBA00000870"/>
    </source>
</evidence>
<feature type="active site" description="Proton acceptor" evidence="11 12">
    <location>
        <position position="178"/>
    </location>
</feature>
<dbReference type="SUPFAM" id="SSF53187">
    <property type="entry name" value="Zn-dependent exopeptidases"/>
    <property type="match status" value="1"/>
</dbReference>
<dbReference type="AlphaFoldDB" id="A0A0M9DET7"/>
<sequence>MSKYEDLVPRFLRYVKINTRSDESSTTIPSAKRETVFLNQLKEELKEIGLSNVRTNEESAYVFATLPSNIDKDVKKIGFISHIDTADFNSENVNPQFVENYDGKSNIKLGDGEYNLDPNVFESLHKYSGDTLITTDGTTLLGADDKSGVSEIISSMKYLIDHPEIKHGEIEVGFGPDEEIGTGSLKFDVEDFGADMAYTVDGGAKGQLQYETFNAAGATVEIKGTDVHPGEAKDVMVNAALLAMEFNAKLPVYERPEYTDGKEGFYFLLEINGTPDNTKMSYIIRDHDRNRFEERKQYFKKIADEMNKRFDYDRVHVEVKDQYYNMAEVIEKNMEVVNLAKEAMNNVHVKPDIFPVRGGTDGSTISFKGLPTPNLFAGGENMHGRFEYVSVQTMEKACDVIIEIAKLNAEK</sequence>
<name>A0A0M9DET7_9LACO</name>
<dbReference type="PANTHER" id="PTHR42994">
    <property type="entry name" value="PEPTIDASE T"/>
    <property type="match status" value="1"/>
</dbReference>
<gene>
    <name evidence="11 15" type="primary">pepT</name>
    <name evidence="15" type="ORF">RZ72_12650</name>
</gene>
<feature type="binding site" evidence="11 13">
    <location>
        <position position="383"/>
    </location>
    <ligand>
        <name>Zn(2+)</name>
        <dbReference type="ChEBI" id="CHEBI:29105"/>
        <label>2</label>
    </ligand>
</feature>
<feature type="binding site" evidence="11 13">
    <location>
        <position position="144"/>
    </location>
    <ligand>
        <name>Zn(2+)</name>
        <dbReference type="ChEBI" id="CHEBI:29105"/>
        <label>1</label>
    </ligand>
</feature>
<evidence type="ECO:0000313" key="15">
    <source>
        <dbReference type="EMBL" id="KOY79107.1"/>
    </source>
</evidence>
<dbReference type="GO" id="GO:0045148">
    <property type="term" value="F:tripeptide aminopeptidase activity"/>
    <property type="evidence" value="ECO:0007669"/>
    <property type="project" value="UniProtKB-UniRule"/>
</dbReference>
<dbReference type="PANTHER" id="PTHR42994:SF1">
    <property type="entry name" value="PEPTIDASE T"/>
    <property type="match status" value="1"/>
</dbReference>
<comment type="function">
    <text evidence="11">Cleaves the N-terminal amino acid of tripeptides.</text>
</comment>
<dbReference type="Gene3D" id="3.40.630.10">
    <property type="entry name" value="Zn peptidases"/>
    <property type="match status" value="1"/>
</dbReference>